<dbReference type="PANTHER" id="PTHR16305:SF35">
    <property type="entry name" value="TRANSCRIPTIONAL ACTIVATOR DOMAIN"/>
    <property type="match status" value="1"/>
</dbReference>
<protein>
    <submittedName>
        <fullName evidence="4">LuxR C-terminal-related transcriptional regulator</fullName>
    </submittedName>
</protein>
<keyword evidence="2" id="KW-0067">ATP-binding</keyword>
<dbReference type="InterPro" id="IPR000792">
    <property type="entry name" value="Tscrpt_reg_LuxR_C"/>
</dbReference>
<dbReference type="SUPFAM" id="SSF46894">
    <property type="entry name" value="C-terminal effector domain of the bipartite response regulators"/>
    <property type="match status" value="1"/>
</dbReference>
<dbReference type="RefSeq" id="WP_020514829.1">
    <property type="nucleotide sequence ID" value="NZ_JBIAZU010000006.1"/>
</dbReference>
<dbReference type="SMART" id="SM00421">
    <property type="entry name" value="HTH_LUXR"/>
    <property type="match status" value="1"/>
</dbReference>
<evidence type="ECO:0000313" key="5">
    <source>
        <dbReference type="Proteomes" id="UP001602245"/>
    </source>
</evidence>
<comment type="caution">
    <text evidence="4">The sequence shown here is derived from an EMBL/GenBank/DDBJ whole genome shotgun (WGS) entry which is preliminary data.</text>
</comment>
<dbReference type="CDD" id="cd06170">
    <property type="entry name" value="LuxR_C_like"/>
    <property type="match status" value="1"/>
</dbReference>
<dbReference type="PROSITE" id="PS50043">
    <property type="entry name" value="HTH_LUXR_2"/>
    <property type="match status" value="1"/>
</dbReference>
<gene>
    <name evidence="4" type="ORF">ACFY35_33420</name>
</gene>
<name>A0ABW6WM75_9ACTN</name>
<feature type="domain" description="HTH luxR-type" evidence="3">
    <location>
        <begin position="799"/>
        <end position="864"/>
    </location>
</feature>
<accession>A0ABW6WM75</accession>
<evidence type="ECO:0000259" key="3">
    <source>
        <dbReference type="PROSITE" id="PS50043"/>
    </source>
</evidence>
<dbReference type="PRINTS" id="PR00038">
    <property type="entry name" value="HTHLUXR"/>
</dbReference>
<evidence type="ECO:0000313" key="4">
    <source>
        <dbReference type="EMBL" id="MFF5294364.1"/>
    </source>
</evidence>
<sequence>MLNDLLVRHNRRSGCHRETREGGMGVAGADPLVGLPFLDRVGHRPDPQRRALDVAFGAAEGEPPDLFLIGLATLGVITERRAQTPLLLLVDDAHWLDRSSAEVLAFVARRLEMEPVILLFAVRDGVPSVFDETGLPDLTLTRLDDDASRSLIGAHAAGLPEDLKARILAEAAGNPLALIELPAAAGNLEVTRSWEPLPLTIRLETAFATRLVALDADARALVLLAALGDGTLAELSSAAEELLGLRFDPGQWSAAASAGLGTLDDDRFRFRHPLVRSAVHQAATGEQRRMAHAALARALAGDPDRAVWHRAAATPGPDEEIAAALDALAARAADRGGLDIAFSALERAAGLTTDPSLLALRLARAGNLANQLGRSAEAVRLLRAALRDGRLPANQAAMAAFDLETLTMAWSGASTIRHFARIAEELADRGEGRRALEALAAVSVRAYWDQLDDGTRRHVSAFVARLDVPADDPQRLAALGLIDPIHRGPEVIARVARMSPAGLSDPDESMAAGRAAMAVWADNLALPFLRSAVAGYRSDGRLARLAQALMYAAWTNVNCGAVRHAITNAAEAARLASEARQVRFGRAASLAQAIAVAELGEGETAEELIADAEAALVPLGANPQLSLIAFARGRAALAADLPGEAYHHLVRIYDPADPSHQPYVGGWAFADLVDAAVRGDGDLDLVRALLSDWGKTAAAMGAPHLEVQVAYAAALLAESATAEEQFRAVLTSSAADWPFYSARARLAYGSWLRRHRRGAESRTPLREAARIFDALGQLCFAERARRELRASGERARRRVPEAWTQLSPQELQIAQLAGEGLSNRDIGERLYLSHRTVSTHLHRLFPKLGITSRAQLRDALDPPRGW</sequence>
<organism evidence="4 5">
    <name type="scientific">Paractinoplanes globisporus</name>
    <dbReference type="NCBI Taxonomy" id="113565"/>
    <lineage>
        <taxon>Bacteria</taxon>
        <taxon>Bacillati</taxon>
        <taxon>Actinomycetota</taxon>
        <taxon>Actinomycetes</taxon>
        <taxon>Micromonosporales</taxon>
        <taxon>Micromonosporaceae</taxon>
        <taxon>Paractinoplanes</taxon>
    </lineage>
</organism>
<evidence type="ECO:0000256" key="2">
    <source>
        <dbReference type="ARBA" id="ARBA00022840"/>
    </source>
</evidence>
<keyword evidence="1" id="KW-0547">Nucleotide-binding</keyword>
<proteinExistence type="predicted"/>
<dbReference type="Gene3D" id="1.10.10.10">
    <property type="entry name" value="Winged helix-like DNA-binding domain superfamily/Winged helix DNA-binding domain"/>
    <property type="match status" value="1"/>
</dbReference>
<evidence type="ECO:0000256" key="1">
    <source>
        <dbReference type="ARBA" id="ARBA00022741"/>
    </source>
</evidence>
<dbReference type="EMBL" id="JBIAZU010000006">
    <property type="protein sequence ID" value="MFF5294364.1"/>
    <property type="molecule type" value="Genomic_DNA"/>
</dbReference>
<reference evidence="4 5" key="1">
    <citation type="submission" date="2024-10" db="EMBL/GenBank/DDBJ databases">
        <title>The Natural Products Discovery Center: Release of the First 8490 Sequenced Strains for Exploring Actinobacteria Biosynthetic Diversity.</title>
        <authorList>
            <person name="Kalkreuter E."/>
            <person name="Kautsar S.A."/>
            <person name="Yang D."/>
            <person name="Bader C.D."/>
            <person name="Teijaro C.N."/>
            <person name="Fluegel L."/>
            <person name="Davis C.M."/>
            <person name="Simpson J.R."/>
            <person name="Lauterbach L."/>
            <person name="Steele A.D."/>
            <person name="Gui C."/>
            <person name="Meng S."/>
            <person name="Li G."/>
            <person name="Viehrig K."/>
            <person name="Ye F."/>
            <person name="Su P."/>
            <person name="Kiefer A.F."/>
            <person name="Nichols A."/>
            <person name="Cepeda A.J."/>
            <person name="Yan W."/>
            <person name="Fan B."/>
            <person name="Jiang Y."/>
            <person name="Adhikari A."/>
            <person name="Zheng C.-J."/>
            <person name="Schuster L."/>
            <person name="Cowan T.M."/>
            <person name="Smanski M.J."/>
            <person name="Chevrette M.G."/>
            <person name="De Carvalho L.P.S."/>
            <person name="Shen B."/>
        </authorList>
    </citation>
    <scope>NUCLEOTIDE SEQUENCE [LARGE SCALE GENOMIC DNA]</scope>
    <source>
        <strain evidence="4 5">NPDC000087</strain>
    </source>
</reference>
<dbReference type="PANTHER" id="PTHR16305">
    <property type="entry name" value="TESTICULAR SOLUBLE ADENYLYL CYCLASE"/>
    <property type="match status" value="1"/>
</dbReference>
<dbReference type="Proteomes" id="UP001602245">
    <property type="component" value="Unassembled WGS sequence"/>
</dbReference>
<dbReference type="InterPro" id="IPR036388">
    <property type="entry name" value="WH-like_DNA-bd_sf"/>
</dbReference>
<dbReference type="InterPro" id="IPR016032">
    <property type="entry name" value="Sig_transdc_resp-reg_C-effctor"/>
</dbReference>
<dbReference type="Pfam" id="PF00196">
    <property type="entry name" value="GerE"/>
    <property type="match status" value="1"/>
</dbReference>
<keyword evidence="5" id="KW-1185">Reference proteome</keyword>
<dbReference type="PROSITE" id="PS00622">
    <property type="entry name" value="HTH_LUXR_1"/>
    <property type="match status" value="1"/>
</dbReference>